<dbReference type="PANTHER" id="PTHR21137">
    <property type="entry name" value="ODORANT RECEPTOR"/>
    <property type="match status" value="1"/>
</dbReference>
<feature type="transmembrane region" description="Helical" evidence="10">
    <location>
        <begin position="13"/>
        <end position="32"/>
    </location>
</feature>
<name>A0A0B5CMU5_9NEOP</name>
<comment type="subcellular location">
    <subcellularLocation>
        <location evidence="1 10">Cell membrane</location>
        <topology evidence="1 10">Multi-pass membrane protein</topology>
    </subcellularLocation>
</comment>
<evidence type="ECO:0000256" key="2">
    <source>
        <dbReference type="ARBA" id="ARBA00022475"/>
    </source>
</evidence>
<sequence length="390" mass="44849">MADILKEIHPQKYYLRLVSRLMFCFGFGTYWYEGEATRYPRLYTVWCIIIQSYIFLVVLDLILAILRPDLSDEEKSAVIQVGFSQLLVILKFIIVVLQRHRIRDGFKKLLEEDRDIFTSLELEKESVKTAKVFFLSFMIASYSYLTLNLVWSTFVSIMHGTPIQTQITYFPTPALTGFPYNLLRILIIAHWWTHATMMITADCLCSLPIFFVTAKFKQVQMYFEILGENNLEDWSGEEFRKGFVNGIKLHQNALWCASNIQSALGILYGVQIWQTVILIGITLFQLASVERTMSNMITGLVFIVCVSLLTGAYMINSGIITYEAAKVATAMFHCGWERTPADRRLRSLLVAAVQRAQRPVYMTAFGMMNLSHESFVTVLRAAYSFFALVY</sequence>
<proteinExistence type="evidence at transcript level"/>
<dbReference type="AlphaFoldDB" id="A0A0B5CMU5"/>
<keyword evidence="3 10" id="KW-0716">Sensory transduction</keyword>
<feature type="transmembrane region" description="Helical" evidence="10">
    <location>
        <begin position="293"/>
        <end position="315"/>
    </location>
</feature>
<feature type="transmembrane region" description="Helical" evidence="10">
    <location>
        <begin position="191"/>
        <end position="212"/>
    </location>
</feature>
<dbReference type="GO" id="GO:0005549">
    <property type="term" value="F:odorant binding"/>
    <property type="evidence" value="ECO:0007669"/>
    <property type="project" value="InterPro"/>
</dbReference>
<dbReference type="InterPro" id="IPR004117">
    <property type="entry name" value="7tm6_olfct_rcpt"/>
</dbReference>
<feature type="transmembrane region" description="Helical" evidence="10">
    <location>
        <begin position="77"/>
        <end position="97"/>
    </location>
</feature>
<dbReference type="Pfam" id="PF02949">
    <property type="entry name" value="7tm_6"/>
    <property type="match status" value="1"/>
</dbReference>
<evidence type="ECO:0000313" key="11">
    <source>
        <dbReference type="EMBL" id="AJE25894.1"/>
    </source>
</evidence>
<reference evidence="11" key="1">
    <citation type="submission" date="2014-09" db="EMBL/GenBank/DDBJ databases">
        <title>Pheromone receptor evolution in the cryptic leafroller species, Planotortrix octo and P. excessana.</title>
        <authorList>
            <person name="Steinwender B."/>
            <person name="Thrimawithana A.H."/>
            <person name="Crowhurst R.N."/>
            <person name="Newcomb R.D."/>
        </authorList>
    </citation>
    <scope>NUCLEOTIDE SEQUENCE</scope>
</reference>
<dbReference type="GO" id="GO:0007165">
    <property type="term" value="P:signal transduction"/>
    <property type="evidence" value="ECO:0007669"/>
    <property type="project" value="UniProtKB-KW"/>
</dbReference>
<keyword evidence="8 10" id="KW-0675">Receptor</keyword>
<evidence type="ECO:0000256" key="4">
    <source>
        <dbReference type="ARBA" id="ARBA00022692"/>
    </source>
</evidence>
<evidence type="ECO:0000256" key="7">
    <source>
        <dbReference type="ARBA" id="ARBA00023136"/>
    </source>
</evidence>
<feature type="transmembrane region" description="Helical" evidence="10">
    <location>
        <begin position="44"/>
        <end position="65"/>
    </location>
</feature>
<evidence type="ECO:0000256" key="3">
    <source>
        <dbReference type="ARBA" id="ARBA00022606"/>
    </source>
</evidence>
<evidence type="ECO:0000256" key="6">
    <source>
        <dbReference type="ARBA" id="ARBA00022989"/>
    </source>
</evidence>
<evidence type="ECO:0000256" key="9">
    <source>
        <dbReference type="ARBA" id="ARBA00023224"/>
    </source>
</evidence>
<comment type="similarity">
    <text evidence="10">Belongs to the insect chemoreceptor superfamily. Heteromeric odorant receptor channel (TC 1.A.69) family.</text>
</comment>
<dbReference type="EMBL" id="KM678321">
    <property type="protein sequence ID" value="AJE25894.1"/>
    <property type="molecule type" value="mRNA"/>
</dbReference>
<dbReference type="GO" id="GO:0005886">
    <property type="term" value="C:plasma membrane"/>
    <property type="evidence" value="ECO:0007669"/>
    <property type="project" value="UniProtKB-SubCell"/>
</dbReference>
<keyword evidence="6 10" id="KW-1133">Transmembrane helix</keyword>
<feature type="transmembrane region" description="Helical" evidence="10">
    <location>
        <begin position="132"/>
        <end position="151"/>
    </location>
</feature>
<evidence type="ECO:0000256" key="1">
    <source>
        <dbReference type="ARBA" id="ARBA00004651"/>
    </source>
</evidence>
<evidence type="ECO:0000256" key="10">
    <source>
        <dbReference type="RuleBase" id="RU351113"/>
    </source>
</evidence>
<accession>A0A0B5CMU5</accession>
<keyword evidence="5 10" id="KW-0552">Olfaction</keyword>
<keyword evidence="7 10" id="KW-0472">Membrane</keyword>
<organism evidence="11">
    <name type="scientific">Planotortrix excessana</name>
    <name type="common">greenheaded leafroller</name>
    <dbReference type="NCBI Taxonomy" id="65035"/>
    <lineage>
        <taxon>Eukaryota</taxon>
        <taxon>Metazoa</taxon>
        <taxon>Ecdysozoa</taxon>
        <taxon>Arthropoda</taxon>
        <taxon>Hexapoda</taxon>
        <taxon>Insecta</taxon>
        <taxon>Pterygota</taxon>
        <taxon>Neoptera</taxon>
        <taxon>Endopterygota</taxon>
        <taxon>Lepidoptera</taxon>
        <taxon>Glossata</taxon>
        <taxon>Ditrysia</taxon>
        <taxon>Tortricoidea</taxon>
        <taxon>Tortricidae</taxon>
        <taxon>Tortricinae</taxon>
        <taxon>Planotortrix</taxon>
    </lineage>
</organism>
<protein>
    <recommendedName>
        <fullName evidence="10">Odorant receptor</fullName>
    </recommendedName>
</protein>
<dbReference type="GO" id="GO:0004984">
    <property type="term" value="F:olfactory receptor activity"/>
    <property type="evidence" value="ECO:0007669"/>
    <property type="project" value="InterPro"/>
</dbReference>
<keyword evidence="4 10" id="KW-0812">Transmembrane</keyword>
<evidence type="ECO:0000256" key="8">
    <source>
        <dbReference type="ARBA" id="ARBA00023170"/>
    </source>
</evidence>
<evidence type="ECO:0000256" key="5">
    <source>
        <dbReference type="ARBA" id="ARBA00022725"/>
    </source>
</evidence>
<keyword evidence="9 10" id="KW-0807">Transducer</keyword>
<feature type="transmembrane region" description="Helical" evidence="10">
    <location>
        <begin position="266"/>
        <end position="287"/>
    </location>
</feature>
<dbReference type="PANTHER" id="PTHR21137:SF35">
    <property type="entry name" value="ODORANT RECEPTOR 19A-RELATED"/>
    <property type="match status" value="1"/>
</dbReference>
<keyword evidence="2" id="KW-1003">Cell membrane</keyword>